<dbReference type="EMBL" id="ASHM01008055">
    <property type="protein sequence ID" value="PNY15887.1"/>
    <property type="molecule type" value="Genomic_DNA"/>
</dbReference>
<protein>
    <recommendedName>
        <fullName evidence="3">CCHC-type domain-containing protein</fullName>
    </recommendedName>
</protein>
<gene>
    <name evidence="4" type="ORF">L195_g012594</name>
</gene>
<dbReference type="GO" id="GO:0008270">
    <property type="term" value="F:zinc ion binding"/>
    <property type="evidence" value="ECO:0007669"/>
    <property type="project" value="UniProtKB-KW"/>
</dbReference>
<dbReference type="SUPFAM" id="SSF57756">
    <property type="entry name" value="Retrovirus zinc finger-like domains"/>
    <property type="match status" value="1"/>
</dbReference>
<reference evidence="4 5" key="1">
    <citation type="journal article" date="2014" name="Am. J. Bot.">
        <title>Genome assembly and annotation for red clover (Trifolium pratense; Fabaceae).</title>
        <authorList>
            <person name="Istvanek J."/>
            <person name="Jaros M."/>
            <person name="Krenek A."/>
            <person name="Repkova J."/>
        </authorList>
    </citation>
    <scope>NUCLEOTIDE SEQUENCE [LARGE SCALE GENOMIC DNA]</scope>
    <source>
        <strain evidence="5">cv. Tatra</strain>
        <tissue evidence="4">Young leaves</tissue>
    </source>
</reference>
<feature type="domain" description="CCHC-type" evidence="3">
    <location>
        <begin position="301"/>
        <end position="316"/>
    </location>
</feature>
<keyword evidence="1" id="KW-0863">Zinc-finger</keyword>
<dbReference type="PROSITE" id="PS50158">
    <property type="entry name" value="ZF_CCHC"/>
    <property type="match status" value="1"/>
</dbReference>
<proteinExistence type="predicted"/>
<organism evidence="4 5">
    <name type="scientific">Trifolium pratense</name>
    <name type="common">Red clover</name>
    <dbReference type="NCBI Taxonomy" id="57577"/>
    <lineage>
        <taxon>Eukaryota</taxon>
        <taxon>Viridiplantae</taxon>
        <taxon>Streptophyta</taxon>
        <taxon>Embryophyta</taxon>
        <taxon>Tracheophyta</taxon>
        <taxon>Spermatophyta</taxon>
        <taxon>Magnoliopsida</taxon>
        <taxon>eudicotyledons</taxon>
        <taxon>Gunneridae</taxon>
        <taxon>Pentapetalae</taxon>
        <taxon>rosids</taxon>
        <taxon>fabids</taxon>
        <taxon>Fabales</taxon>
        <taxon>Fabaceae</taxon>
        <taxon>Papilionoideae</taxon>
        <taxon>50 kb inversion clade</taxon>
        <taxon>NPAAA clade</taxon>
        <taxon>Hologalegina</taxon>
        <taxon>IRL clade</taxon>
        <taxon>Trifolieae</taxon>
        <taxon>Trifolium</taxon>
    </lineage>
</organism>
<evidence type="ECO:0000259" key="3">
    <source>
        <dbReference type="PROSITE" id="PS50158"/>
    </source>
</evidence>
<evidence type="ECO:0000313" key="5">
    <source>
        <dbReference type="Proteomes" id="UP000236291"/>
    </source>
</evidence>
<dbReference type="GO" id="GO:0003676">
    <property type="term" value="F:nucleic acid binding"/>
    <property type="evidence" value="ECO:0007669"/>
    <property type="project" value="InterPro"/>
</dbReference>
<dbReference type="Pfam" id="PF14223">
    <property type="entry name" value="Retrotran_gag_2"/>
    <property type="match status" value="1"/>
</dbReference>
<feature type="region of interest" description="Disordered" evidence="2">
    <location>
        <begin position="218"/>
        <end position="292"/>
    </location>
</feature>
<keyword evidence="1" id="KW-0479">Metal-binding</keyword>
<dbReference type="PANTHER" id="PTHR47481:SF34">
    <property type="entry name" value="CCHC-TYPE DOMAIN-CONTAINING PROTEIN"/>
    <property type="match status" value="1"/>
</dbReference>
<dbReference type="InterPro" id="IPR001878">
    <property type="entry name" value="Znf_CCHC"/>
</dbReference>
<sequence length="425" mass="47158">MASDSNNLSPLKKGAQISLKLSTSTFFAWRRQVNSLLAGMKCIGYINGKTKPAPEFITVADGKSIDNPAYEDWFANDQLIVSFLLASMTERDAVAFASCDTARQLWLAIEAKYANPSRAHVMSLKNQLQRSRKGSQTVREFLFQIKRVADELAVLDATISDDDITLYVLNGLGSEYRDIAASIRTRERSFTFEELHSHLIAHEEFLQKEDAPAEVAAPTANFHQRNGPRNFRGRNTHRRGGRHASQPSQNMKHSSMDSFNPMQSFSRNQHFSNNNYRPFQQGPSRSQNHFNSRAHRSLPSCQFCDFPGHIAKNCPQFMQSAPTANYAAANSNWIFDRGANHHITTDLNNLSLHANYEGLDSVTIGDGSGLAISHMGSTHLLTPSTTFNLNNDLKTGATLMCGPTSGDLYTLQPSQSIPPTTLQAS</sequence>
<feature type="non-terminal residue" evidence="4">
    <location>
        <position position="425"/>
    </location>
</feature>
<reference evidence="4 5" key="2">
    <citation type="journal article" date="2017" name="Front. Plant Sci.">
        <title>Gene Classification and Mining of Molecular Markers Useful in Red Clover (Trifolium pratense) Breeding.</title>
        <authorList>
            <person name="Istvanek J."/>
            <person name="Dluhosova J."/>
            <person name="Dluhos P."/>
            <person name="Patkova L."/>
            <person name="Nedelnik J."/>
            <person name="Repkova J."/>
        </authorList>
    </citation>
    <scope>NUCLEOTIDE SEQUENCE [LARGE SCALE GENOMIC DNA]</scope>
    <source>
        <strain evidence="5">cv. Tatra</strain>
        <tissue evidence="4">Young leaves</tissue>
    </source>
</reference>
<accession>A0A2K3PKT5</accession>
<dbReference type="AlphaFoldDB" id="A0A2K3PKT5"/>
<comment type="caution">
    <text evidence="4">The sequence shown here is derived from an EMBL/GenBank/DDBJ whole genome shotgun (WGS) entry which is preliminary data.</text>
</comment>
<evidence type="ECO:0000256" key="1">
    <source>
        <dbReference type="PROSITE-ProRule" id="PRU00047"/>
    </source>
</evidence>
<dbReference type="Proteomes" id="UP000236291">
    <property type="component" value="Unassembled WGS sequence"/>
</dbReference>
<evidence type="ECO:0000313" key="4">
    <source>
        <dbReference type="EMBL" id="PNY15887.1"/>
    </source>
</evidence>
<dbReference type="PANTHER" id="PTHR47481">
    <property type="match status" value="1"/>
</dbReference>
<keyword evidence="1" id="KW-0862">Zinc</keyword>
<evidence type="ECO:0000256" key="2">
    <source>
        <dbReference type="SAM" id="MobiDB-lite"/>
    </source>
</evidence>
<name>A0A2K3PKT5_TRIPR</name>
<feature type="compositionally biased region" description="Polar residues" evidence="2">
    <location>
        <begin position="245"/>
        <end position="291"/>
    </location>
</feature>
<dbReference type="InterPro" id="IPR036875">
    <property type="entry name" value="Znf_CCHC_sf"/>
</dbReference>
<feature type="compositionally biased region" description="Basic residues" evidence="2">
    <location>
        <begin position="231"/>
        <end position="242"/>
    </location>
</feature>